<keyword evidence="1" id="KW-0805">Transcription regulation</keyword>
<evidence type="ECO:0000256" key="2">
    <source>
        <dbReference type="ARBA" id="ARBA00023125"/>
    </source>
</evidence>
<proteinExistence type="predicted"/>
<gene>
    <name evidence="5" type="ORF">MUN89_05720</name>
</gene>
<evidence type="ECO:0000313" key="6">
    <source>
        <dbReference type="Proteomes" id="UP000831787"/>
    </source>
</evidence>
<evidence type="ECO:0000256" key="1">
    <source>
        <dbReference type="ARBA" id="ARBA00023015"/>
    </source>
</evidence>
<evidence type="ECO:0000256" key="3">
    <source>
        <dbReference type="ARBA" id="ARBA00023163"/>
    </source>
</evidence>
<dbReference type="Pfam" id="PF12833">
    <property type="entry name" value="HTH_18"/>
    <property type="match status" value="1"/>
</dbReference>
<dbReference type="SUPFAM" id="SSF46689">
    <property type="entry name" value="Homeodomain-like"/>
    <property type="match status" value="2"/>
</dbReference>
<protein>
    <submittedName>
        <fullName evidence="5">Helix-turn-helix domain-containing protein</fullName>
    </submittedName>
</protein>
<dbReference type="Proteomes" id="UP000831787">
    <property type="component" value="Chromosome"/>
</dbReference>
<accession>A0ABY4ELW7</accession>
<evidence type="ECO:0000313" key="5">
    <source>
        <dbReference type="EMBL" id="UOQ45445.1"/>
    </source>
</evidence>
<dbReference type="SMART" id="SM00342">
    <property type="entry name" value="HTH_ARAC"/>
    <property type="match status" value="1"/>
</dbReference>
<dbReference type="InterPro" id="IPR018060">
    <property type="entry name" value="HTH_AraC"/>
</dbReference>
<dbReference type="InterPro" id="IPR009057">
    <property type="entry name" value="Homeodomain-like_sf"/>
</dbReference>
<name>A0ABY4ELW7_9BACI</name>
<dbReference type="PANTHER" id="PTHR43280:SF34">
    <property type="entry name" value="ARAC-FAMILY TRANSCRIPTIONAL REGULATOR"/>
    <property type="match status" value="1"/>
</dbReference>
<evidence type="ECO:0000259" key="4">
    <source>
        <dbReference type="PROSITE" id="PS01124"/>
    </source>
</evidence>
<feature type="domain" description="HTH araC/xylS-type" evidence="4">
    <location>
        <begin position="313"/>
        <end position="411"/>
    </location>
</feature>
<dbReference type="RefSeq" id="WP_244712176.1">
    <property type="nucleotide sequence ID" value="NZ_CP095073.1"/>
</dbReference>
<sequence>MQTHDREEDLEYGCKLVNETTNIPIYVVDIYGKVNVDYTSDLPLNPMFSTRKEQLKTLNISTTNTTFPQLYTSPFQEHFVIISMVNHGACCGSIILGPTVSPKPSTNFIENILTSHEGEEIALEIKDYFTTLPVISSWKLLQASILLFYLIYREKLDMQEIINKNSLSVAKSRDDVVSDRNISELRQNAAFHQDPVAEKKLYQFVQDGNKEDLLLYNKAFHHNKGIVFGKLSRKSELRNQKNLKIATITLATRAAIEGGLHPEIAYTLGDTFIQEMEELRTVNDVEIFIENALCEFADRVQKSNKQQYSKPIGNCMNYIFTHIYESIPLPVLAEYVEMNPKYLSNLFKKEVGVSITEYTQQTKIEEALKLMTFSNYSLAEIYTLLNFSDQSYFIKVFKKYMGMTPKQYMRQQIR</sequence>
<keyword evidence="2" id="KW-0238">DNA-binding</keyword>
<dbReference type="PRINTS" id="PR00032">
    <property type="entry name" value="HTHARAC"/>
</dbReference>
<keyword evidence="6" id="KW-1185">Reference proteome</keyword>
<dbReference type="Gene3D" id="1.10.10.60">
    <property type="entry name" value="Homeodomain-like"/>
    <property type="match status" value="2"/>
</dbReference>
<dbReference type="EMBL" id="CP095073">
    <property type="protein sequence ID" value="UOQ45445.1"/>
    <property type="molecule type" value="Genomic_DNA"/>
</dbReference>
<dbReference type="InterPro" id="IPR020449">
    <property type="entry name" value="Tscrpt_reg_AraC-type_HTH"/>
</dbReference>
<reference evidence="5 6" key="1">
    <citation type="submission" date="2022-04" db="EMBL/GenBank/DDBJ databases">
        <title>Halobacillus sp. isolated from saltern.</title>
        <authorList>
            <person name="Won M."/>
            <person name="Lee C.-M."/>
            <person name="Woen H.-Y."/>
            <person name="Kwon S.-W."/>
        </authorList>
    </citation>
    <scope>NUCLEOTIDE SEQUENCE [LARGE SCALE GENOMIC DNA]</scope>
    <source>
        <strain evidence="5 6">SSBR10-3</strain>
    </source>
</reference>
<organism evidence="5 6">
    <name type="scientific">Halobacillus salinarum</name>
    <dbReference type="NCBI Taxonomy" id="2932257"/>
    <lineage>
        <taxon>Bacteria</taxon>
        <taxon>Bacillati</taxon>
        <taxon>Bacillota</taxon>
        <taxon>Bacilli</taxon>
        <taxon>Bacillales</taxon>
        <taxon>Bacillaceae</taxon>
        <taxon>Halobacillus</taxon>
    </lineage>
</organism>
<keyword evidence="3" id="KW-0804">Transcription</keyword>
<dbReference type="PANTHER" id="PTHR43280">
    <property type="entry name" value="ARAC-FAMILY TRANSCRIPTIONAL REGULATOR"/>
    <property type="match status" value="1"/>
</dbReference>
<dbReference type="PROSITE" id="PS01124">
    <property type="entry name" value="HTH_ARAC_FAMILY_2"/>
    <property type="match status" value="1"/>
</dbReference>